<dbReference type="Proteomes" id="UP000775213">
    <property type="component" value="Unassembled WGS sequence"/>
</dbReference>
<reference evidence="2 3" key="1">
    <citation type="journal article" date="2021" name="Hortic Res">
        <title>Chromosome-scale assembly of the Dendrobium chrysotoxum genome enhances the understanding of orchid evolution.</title>
        <authorList>
            <person name="Zhang Y."/>
            <person name="Zhang G.Q."/>
            <person name="Zhang D."/>
            <person name="Liu X.D."/>
            <person name="Xu X.Y."/>
            <person name="Sun W.H."/>
            <person name="Yu X."/>
            <person name="Zhu X."/>
            <person name="Wang Z.W."/>
            <person name="Zhao X."/>
            <person name="Zhong W.Y."/>
            <person name="Chen H."/>
            <person name="Yin W.L."/>
            <person name="Huang T."/>
            <person name="Niu S.C."/>
            <person name="Liu Z.J."/>
        </authorList>
    </citation>
    <scope>NUCLEOTIDE SEQUENCE [LARGE SCALE GENOMIC DNA]</scope>
    <source>
        <strain evidence="2">Lindl</strain>
    </source>
</reference>
<proteinExistence type="predicted"/>
<gene>
    <name evidence="2" type="ORF">IEQ34_017413</name>
</gene>
<accession>A0AAV7FTY2</accession>
<dbReference type="AlphaFoldDB" id="A0AAV7FTY2"/>
<evidence type="ECO:0000313" key="3">
    <source>
        <dbReference type="Proteomes" id="UP000775213"/>
    </source>
</evidence>
<feature type="region of interest" description="Disordered" evidence="1">
    <location>
        <begin position="1"/>
        <end position="29"/>
    </location>
</feature>
<evidence type="ECO:0000313" key="2">
    <source>
        <dbReference type="EMBL" id="KAH0453089.1"/>
    </source>
</evidence>
<comment type="caution">
    <text evidence="2">The sequence shown here is derived from an EMBL/GenBank/DDBJ whole genome shotgun (WGS) entry which is preliminary data.</text>
</comment>
<organism evidence="2 3">
    <name type="scientific">Dendrobium chrysotoxum</name>
    <name type="common">Orchid</name>
    <dbReference type="NCBI Taxonomy" id="161865"/>
    <lineage>
        <taxon>Eukaryota</taxon>
        <taxon>Viridiplantae</taxon>
        <taxon>Streptophyta</taxon>
        <taxon>Embryophyta</taxon>
        <taxon>Tracheophyta</taxon>
        <taxon>Spermatophyta</taxon>
        <taxon>Magnoliopsida</taxon>
        <taxon>Liliopsida</taxon>
        <taxon>Asparagales</taxon>
        <taxon>Orchidaceae</taxon>
        <taxon>Epidendroideae</taxon>
        <taxon>Malaxideae</taxon>
        <taxon>Dendrobiinae</taxon>
        <taxon>Dendrobium</taxon>
    </lineage>
</organism>
<evidence type="ECO:0000256" key="1">
    <source>
        <dbReference type="SAM" id="MobiDB-lite"/>
    </source>
</evidence>
<dbReference type="EMBL" id="JAGFBR010000016">
    <property type="protein sequence ID" value="KAH0453089.1"/>
    <property type="molecule type" value="Genomic_DNA"/>
</dbReference>
<protein>
    <submittedName>
        <fullName evidence="2">Uncharacterized protein</fullName>
    </submittedName>
</protein>
<sequence length="128" mass="14451">MTCNHSSLRDPMIKGDPSPPAQNDGERRSYKATEIDDVVSTITDDSLIVFHKFIFLNDLVVMDPKRSNRACFPPPGYLIIYEISLHAGLLFPPPLELIDISIMCGVSLFQFSYRAISVTVRLIAFFRD</sequence>
<name>A0AAV7FTY2_DENCH</name>
<keyword evidence="3" id="KW-1185">Reference proteome</keyword>